<reference evidence="1" key="2">
    <citation type="submission" date="2021-04" db="EMBL/GenBank/DDBJ databases">
        <authorList>
            <person name="Gilroy R."/>
        </authorList>
    </citation>
    <scope>NUCLEOTIDE SEQUENCE</scope>
    <source>
        <strain evidence="1">ChiHjej13B12-24818</strain>
    </source>
</reference>
<dbReference type="Gene3D" id="3.10.20.30">
    <property type="match status" value="1"/>
</dbReference>
<protein>
    <submittedName>
        <fullName evidence="1">Sulfur carrier protein ThiS</fullName>
    </submittedName>
</protein>
<dbReference type="InterPro" id="IPR010035">
    <property type="entry name" value="Thi_S"/>
</dbReference>
<dbReference type="InterPro" id="IPR016155">
    <property type="entry name" value="Mopterin_synth/thiamin_S_b"/>
</dbReference>
<dbReference type="AlphaFoldDB" id="A0A9D2LCU6"/>
<reference evidence="1" key="1">
    <citation type="journal article" date="2021" name="PeerJ">
        <title>Extensive microbial diversity within the chicken gut microbiome revealed by metagenomics and culture.</title>
        <authorList>
            <person name="Gilroy R."/>
            <person name="Ravi A."/>
            <person name="Getino M."/>
            <person name="Pursley I."/>
            <person name="Horton D.L."/>
            <person name="Alikhan N.F."/>
            <person name="Baker D."/>
            <person name="Gharbi K."/>
            <person name="Hall N."/>
            <person name="Watson M."/>
            <person name="Adriaenssens E.M."/>
            <person name="Foster-Nyarko E."/>
            <person name="Jarju S."/>
            <person name="Secka A."/>
            <person name="Antonio M."/>
            <person name="Oren A."/>
            <person name="Chaudhuri R.R."/>
            <person name="La Ragione R."/>
            <person name="Hildebrand F."/>
            <person name="Pallen M.J."/>
        </authorList>
    </citation>
    <scope>NUCLEOTIDE SEQUENCE</scope>
    <source>
        <strain evidence="1">ChiHjej13B12-24818</strain>
    </source>
</reference>
<dbReference type="NCBIfam" id="TIGR01683">
    <property type="entry name" value="thiS"/>
    <property type="match status" value="1"/>
</dbReference>
<dbReference type="SUPFAM" id="SSF54285">
    <property type="entry name" value="MoaD/ThiS"/>
    <property type="match status" value="1"/>
</dbReference>
<organism evidence="1 2">
    <name type="scientific">Candidatus Brachybacterium merdavium</name>
    <dbReference type="NCBI Taxonomy" id="2838513"/>
    <lineage>
        <taxon>Bacteria</taxon>
        <taxon>Bacillati</taxon>
        <taxon>Actinomycetota</taxon>
        <taxon>Actinomycetes</taxon>
        <taxon>Micrococcales</taxon>
        <taxon>Dermabacteraceae</taxon>
        <taxon>Brachybacterium</taxon>
    </lineage>
</organism>
<comment type="caution">
    <text evidence="1">The sequence shown here is derived from an EMBL/GenBank/DDBJ whole genome shotgun (WGS) entry which is preliminary data.</text>
</comment>
<proteinExistence type="predicted"/>
<gene>
    <name evidence="1" type="primary">thiS</name>
    <name evidence="1" type="ORF">H9786_07035</name>
</gene>
<dbReference type="InterPro" id="IPR003749">
    <property type="entry name" value="ThiS/MoaD-like"/>
</dbReference>
<evidence type="ECO:0000313" key="2">
    <source>
        <dbReference type="Proteomes" id="UP000823823"/>
    </source>
</evidence>
<dbReference type="InterPro" id="IPR012675">
    <property type="entry name" value="Beta-grasp_dom_sf"/>
</dbReference>
<dbReference type="Proteomes" id="UP000823823">
    <property type="component" value="Unassembled WGS sequence"/>
</dbReference>
<sequence>MTISLTLNGEAIDVPESWTVRELVSDRLGHEIGEDGRALDGSPLGVAVALDDTVIPRGRWATTALPPRGRCEFVTAVQGG</sequence>
<accession>A0A9D2LCU6</accession>
<dbReference type="Pfam" id="PF02597">
    <property type="entry name" value="ThiS"/>
    <property type="match status" value="1"/>
</dbReference>
<evidence type="ECO:0000313" key="1">
    <source>
        <dbReference type="EMBL" id="HJB10272.1"/>
    </source>
</evidence>
<dbReference type="EMBL" id="DWZH01000053">
    <property type="protein sequence ID" value="HJB10272.1"/>
    <property type="molecule type" value="Genomic_DNA"/>
</dbReference>
<dbReference type="CDD" id="cd00565">
    <property type="entry name" value="Ubl_ThiS"/>
    <property type="match status" value="1"/>
</dbReference>
<name>A0A9D2LCU6_9MICO</name>